<dbReference type="InParanoid" id="A0A2P6N0Y4"/>
<evidence type="ECO:0000313" key="2">
    <source>
        <dbReference type="Proteomes" id="UP000241769"/>
    </source>
</evidence>
<comment type="caution">
    <text evidence="1">The sequence shown here is derived from an EMBL/GenBank/DDBJ whole genome shotgun (WGS) entry which is preliminary data.</text>
</comment>
<reference evidence="1 2" key="1">
    <citation type="journal article" date="2018" name="Genome Biol. Evol.">
        <title>Multiple Roots of Fruiting Body Formation in Amoebozoa.</title>
        <authorList>
            <person name="Hillmann F."/>
            <person name="Forbes G."/>
            <person name="Novohradska S."/>
            <person name="Ferling I."/>
            <person name="Riege K."/>
            <person name="Groth M."/>
            <person name="Westermann M."/>
            <person name="Marz M."/>
            <person name="Spaller T."/>
            <person name="Winckler T."/>
            <person name="Schaap P."/>
            <person name="Glockner G."/>
        </authorList>
    </citation>
    <scope>NUCLEOTIDE SEQUENCE [LARGE SCALE GENOMIC DNA]</scope>
    <source>
        <strain evidence="1 2">Jena</strain>
    </source>
</reference>
<organism evidence="1 2">
    <name type="scientific">Planoprotostelium fungivorum</name>
    <dbReference type="NCBI Taxonomy" id="1890364"/>
    <lineage>
        <taxon>Eukaryota</taxon>
        <taxon>Amoebozoa</taxon>
        <taxon>Evosea</taxon>
        <taxon>Variosea</taxon>
        <taxon>Cavosteliida</taxon>
        <taxon>Cavosteliaceae</taxon>
        <taxon>Planoprotostelium</taxon>
    </lineage>
</organism>
<proteinExistence type="predicted"/>
<name>A0A2P6N0Y4_9EUKA</name>
<accession>A0A2P6N0Y4</accession>
<protein>
    <submittedName>
        <fullName evidence="1">Uncharacterized protein</fullName>
    </submittedName>
</protein>
<sequence length="355" mass="39660">MLCSSSEWTSLTQYDNSKSRLLNALFELRAFAWGAQYLELPALSAPAMPLPTGCVTHHADTVYTTSPARRSQTFTGKSHLFRELDQSLTCQTKNQRIASVISALICLLACASLSRFWSSALCLDVPIVMRGQSQFAQNKHPPVNDMDEAEATESSPFDYGPPMRLVLQWIDELWAQESSQRTTVDATTDEAVSPKELSLFNSCEDFQLLEPLRLNQRKSYSGESRFLSPKPVIILNSASPLVNNLKSCTVSFSLLDKDGCPLQSEDQDLLSSPNGKKAVLSIAHCRTAPICVKLIGKIETRSLRLGFIVDYDTEDGTTHQVWLTSNVFHLVRERSRDTPIRVSHVSMLRRNVKCE</sequence>
<gene>
    <name evidence="1" type="ORF">PROFUN_00479</name>
</gene>
<dbReference type="AlphaFoldDB" id="A0A2P6N0Y4"/>
<keyword evidence="2" id="KW-1185">Reference proteome</keyword>
<evidence type="ECO:0000313" key="1">
    <source>
        <dbReference type="EMBL" id="PRP77618.1"/>
    </source>
</evidence>
<dbReference type="Proteomes" id="UP000241769">
    <property type="component" value="Unassembled WGS sequence"/>
</dbReference>
<dbReference type="EMBL" id="MDYQ01000257">
    <property type="protein sequence ID" value="PRP77618.1"/>
    <property type="molecule type" value="Genomic_DNA"/>
</dbReference>